<dbReference type="EMBL" id="MGHY01000019">
    <property type="protein sequence ID" value="OGM79164.1"/>
    <property type="molecule type" value="Genomic_DNA"/>
</dbReference>
<sequence length="100" mass="12397">MSVERKYEEKYLRDFDEIITWETPDWQWWTEDWCEAQKEIVYEARRVPSEERQDRAYETYLMTKQVEDGDLRHELEFTTLIWNLPDHCLDEIITAFEKGE</sequence>
<comment type="caution">
    <text evidence="1">The sequence shown here is derived from an EMBL/GenBank/DDBJ whole genome shotgun (WGS) entry which is preliminary data.</text>
</comment>
<name>A0A1F8CS72_9BACT</name>
<protein>
    <submittedName>
        <fullName evidence="1">Uncharacterized protein</fullName>
    </submittedName>
</protein>
<accession>A0A1F8CS72</accession>
<dbReference type="AlphaFoldDB" id="A0A1F8CS72"/>
<evidence type="ECO:0000313" key="1">
    <source>
        <dbReference type="EMBL" id="OGM79164.1"/>
    </source>
</evidence>
<dbReference type="STRING" id="1802538.A2382_02945"/>
<organism evidence="1 2">
    <name type="scientific">Candidatus Woesebacteria bacterium RIFOXYB1_FULL_38_16</name>
    <dbReference type="NCBI Taxonomy" id="1802538"/>
    <lineage>
        <taxon>Bacteria</taxon>
        <taxon>Candidatus Woeseibacteriota</taxon>
    </lineage>
</organism>
<gene>
    <name evidence="1" type="ORF">A2382_02945</name>
</gene>
<evidence type="ECO:0000313" key="2">
    <source>
        <dbReference type="Proteomes" id="UP000178999"/>
    </source>
</evidence>
<proteinExistence type="predicted"/>
<dbReference type="Proteomes" id="UP000178999">
    <property type="component" value="Unassembled WGS sequence"/>
</dbReference>
<reference evidence="1 2" key="1">
    <citation type="journal article" date="2016" name="Nat. Commun.">
        <title>Thousands of microbial genomes shed light on interconnected biogeochemical processes in an aquifer system.</title>
        <authorList>
            <person name="Anantharaman K."/>
            <person name="Brown C.T."/>
            <person name="Hug L.A."/>
            <person name="Sharon I."/>
            <person name="Castelle C.J."/>
            <person name="Probst A.J."/>
            <person name="Thomas B.C."/>
            <person name="Singh A."/>
            <person name="Wilkins M.J."/>
            <person name="Karaoz U."/>
            <person name="Brodie E.L."/>
            <person name="Williams K.H."/>
            <person name="Hubbard S.S."/>
            <person name="Banfield J.F."/>
        </authorList>
    </citation>
    <scope>NUCLEOTIDE SEQUENCE [LARGE SCALE GENOMIC DNA]</scope>
</reference>